<evidence type="ECO:0000313" key="3">
    <source>
        <dbReference type="Proteomes" id="UP000198280"/>
    </source>
</evidence>
<dbReference type="AlphaFoldDB" id="A0A239L467"/>
<dbReference type="CDD" id="cd03801">
    <property type="entry name" value="GT4_PimA-like"/>
    <property type="match status" value="1"/>
</dbReference>
<accession>A0A239L467</accession>
<sequence length="376" mass="40426">MLFGQNRPARPDEWHKAAAAVADVVDVVAVHALTLPAVRGLPYAGRDPERPHHYQVAVPHGGTVARRVTAGRVEGVLRHEAAECGRFDLLHGHLPGAQELLPRLARSAGLPYVLTEDDPCLFGHPTRPLPGRPARRVRARIYREAAAVLAVSDAVLLRLGELRLPGRHRLVPHPVGPELLPPVPARTRISQDPVRVVAAGRFEAYEGWEVLVHAFATARVRDPRLRLDVIAEGSAELPADVRELIRKCGVAHFVTVRRARGRAEALHTVAHADLFLMASHVESFCVRALDALCCGTPVVGTRTGALPELVGHDGGVLVEPGDAPALGRALVEGAARLSARRPTVLADRTRRRYGTAAVGARLAVVYAEASSGRGRA</sequence>
<gene>
    <name evidence="2" type="ORF">SAMN05216252_11839</name>
</gene>
<name>A0A239L467_9ACTN</name>
<keyword evidence="2" id="KW-0808">Transferase</keyword>
<reference evidence="2 3" key="1">
    <citation type="submission" date="2017-06" db="EMBL/GenBank/DDBJ databases">
        <authorList>
            <person name="Kim H.J."/>
            <person name="Triplett B.A."/>
        </authorList>
    </citation>
    <scope>NUCLEOTIDE SEQUENCE [LARGE SCALE GENOMIC DNA]</scope>
    <source>
        <strain evidence="2 3">CGMCC 4.1858</strain>
    </source>
</reference>
<dbReference type="Pfam" id="PF13692">
    <property type="entry name" value="Glyco_trans_1_4"/>
    <property type="match status" value="1"/>
</dbReference>
<dbReference type="PANTHER" id="PTHR12526">
    <property type="entry name" value="GLYCOSYLTRANSFERASE"/>
    <property type="match status" value="1"/>
</dbReference>
<evidence type="ECO:0000313" key="2">
    <source>
        <dbReference type="EMBL" id="SNT24623.1"/>
    </source>
</evidence>
<evidence type="ECO:0000256" key="1">
    <source>
        <dbReference type="ARBA" id="ARBA00021292"/>
    </source>
</evidence>
<organism evidence="2 3">
    <name type="scientific">Actinacidiphila glaucinigra</name>
    <dbReference type="NCBI Taxonomy" id="235986"/>
    <lineage>
        <taxon>Bacteria</taxon>
        <taxon>Bacillati</taxon>
        <taxon>Actinomycetota</taxon>
        <taxon>Actinomycetes</taxon>
        <taxon>Kitasatosporales</taxon>
        <taxon>Streptomycetaceae</taxon>
        <taxon>Actinacidiphila</taxon>
    </lineage>
</organism>
<dbReference type="SUPFAM" id="SSF53756">
    <property type="entry name" value="UDP-Glycosyltransferase/glycogen phosphorylase"/>
    <property type="match status" value="1"/>
</dbReference>
<dbReference type="EMBL" id="FZOF01000018">
    <property type="protein sequence ID" value="SNT24623.1"/>
    <property type="molecule type" value="Genomic_DNA"/>
</dbReference>
<protein>
    <recommendedName>
        <fullName evidence="1">D-inositol 3-phosphate glycosyltransferase</fullName>
    </recommendedName>
</protein>
<dbReference type="PANTHER" id="PTHR12526:SF636">
    <property type="entry name" value="BLL3647 PROTEIN"/>
    <property type="match status" value="1"/>
</dbReference>
<dbReference type="Proteomes" id="UP000198280">
    <property type="component" value="Unassembled WGS sequence"/>
</dbReference>
<dbReference type="GO" id="GO:0016757">
    <property type="term" value="F:glycosyltransferase activity"/>
    <property type="evidence" value="ECO:0007669"/>
    <property type="project" value="TreeGrafter"/>
</dbReference>
<dbReference type="Gene3D" id="3.40.50.2000">
    <property type="entry name" value="Glycogen Phosphorylase B"/>
    <property type="match status" value="2"/>
</dbReference>
<proteinExistence type="predicted"/>
<keyword evidence="3" id="KW-1185">Reference proteome</keyword>